<dbReference type="AlphaFoldDB" id="A0A4R6JQP4"/>
<protein>
    <recommendedName>
        <fullName evidence="1">Aminoglycoside phosphotransferase domain-containing protein</fullName>
    </recommendedName>
</protein>
<sequence length="277" mass="29880">MPRCSWHDLPPDLHRAVEARVGPVTGVQDLAAGSAAHLVSVLTTAEGQVFVKGVGAGTRAAVIQGREAAINPHLPRGCVPRLRWTVQDEGWLLHGYQYIPGRHADLSPGSGDLPLVITTLNAVCAALSPCPDLDVPVQRFADRWAGRIRAEYVEGDTLVHTDLTPRNLLVDGTRAWLVDWAGPCVGAPWISAAFLAVRLIRAGHHPRDAEVLLQDATAWSVATPEALDAFAEASARLWQQRAIEIGAPHHAPLAEAAHRWNEYRTDAKLVRGAQPSA</sequence>
<dbReference type="Pfam" id="PF01636">
    <property type="entry name" value="APH"/>
    <property type="match status" value="1"/>
</dbReference>
<dbReference type="InterPro" id="IPR002575">
    <property type="entry name" value="Aminoglycoside_PTrfase"/>
</dbReference>
<dbReference type="EMBL" id="SNWR01000001">
    <property type="protein sequence ID" value="TDO38317.1"/>
    <property type="molecule type" value="Genomic_DNA"/>
</dbReference>
<dbReference type="Gene3D" id="3.90.1200.10">
    <property type="match status" value="1"/>
</dbReference>
<comment type="caution">
    <text evidence="2">The sequence shown here is derived from an EMBL/GenBank/DDBJ whole genome shotgun (WGS) entry which is preliminary data.</text>
</comment>
<accession>A0A4R6JQP4</accession>
<proteinExistence type="predicted"/>
<evidence type="ECO:0000313" key="2">
    <source>
        <dbReference type="EMBL" id="TDO38317.1"/>
    </source>
</evidence>
<dbReference type="InterPro" id="IPR011009">
    <property type="entry name" value="Kinase-like_dom_sf"/>
</dbReference>
<gene>
    <name evidence="2" type="ORF">C8E87_1968</name>
</gene>
<organism evidence="2 3">
    <name type="scientific">Paractinoplanes brasiliensis</name>
    <dbReference type="NCBI Taxonomy" id="52695"/>
    <lineage>
        <taxon>Bacteria</taxon>
        <taxon>Bacillati</taxon>
        <taxon>Actinomycetota</taxon>
        <taxon>Actinomycetes</taxon>
        <taxon>Micromonosporales</taxon>
        <taxon>Micromonosporaceae</taxon>
        <taxon>Paractinoplanes</taxon>
    </lineage>
</organism>
<dbReference type="InterPro" id="IPR008266">
    <property type="entry name" value="Tyr_kinase_AS"/>
</dbReference>
<evidence type="ECO:0000259" key="1">
    <source>
        <dbReference type="Pfam" id="PF01636"/>
    </source>
</evidence>
<keyword evidence="3" id="KW-1185">Reference proteome</keyword>
<name>A0A4R6JQP4_9ACTN</name>
<dbReference type="PROSITE" id="PS00109">
    <property type="entry name" value="PROTEIN_KINASE_TYR"/>
    <property type="match status" value="1"/>
</dbReference>
<feature type="domain" description="Aminoglycoside phosphotransferase" evidence="1">
    <location>
        <begin position="132"/>
        <end position="229"/>
    </location>
</feature>
<dbReference type="Proteomes" id="UP000294901">
    <property type="component" value="Unassembled WGS sequence"/>
</dbReference>
<dbReference type="SUPFAM" id="SSF56112">
    <property type="entry name" value="Protein kinase-like (PK-like)"/>
    <property type="match status" value="1"/>
</dbReference>
<evidence type="ECO:0000313" key="3">
    <source>
        <dbReference type="Proteomes" id="UP000294901"/>
    </source>
</evidence>
<reference evidence="2 3" key="1">
    <citation type="submission" date="2019-03" db="EMBL/GenBank/DDBJ databases">
        <title>Sequencing the genomes of 1000 actinobacteria strains.</title>
        <authorList>
            <person name="Klenk H.-P."/>
        </authorList>
    </citation>
    <scope>NUCLEOTIDE SEQUENCE [LARGE SCALE GENOMIC DNA]</scope>
    <source>
        <strain evidence="2 3">DSM 43805</strain>
    </source>
</reference>
<dbReference type="GO" id="GO:0004672">
    <property type="term" value="F:protein kinase activity"/>
    <property type="evidence" value="ECO:0007669"/>
    <property type="project" value="InterPro"/>
</dbReference>